<protein>
    <submittedName>
        <fullName evidence="1">Uncharacterized protein</fullName>
    </submittedName>
</protein>
<keyword evidence="2" id="KW-1185">Reference proteome</keyword>
<name>A0A5E4ZCJ8_9BURK</name>
<dbReference type="AlphaFoldDB" id="A0A5E4ZCJ8"/>
<dbReference type="Proteomes" id="UP000414233">
    <property type="component" value="Unassembled WGS sequence"/>
</dbReference>
<accession>A0A5E4ZCJ8</accession>
<reference evidence="1 2" key="1">
    <citation type="submission" date="2019-08" db="EMBL/GenBank/DDBJ databases">
        <authorList>
            <person name="Peeters C."/>
        </authorList>
    </citation>
    <scope>NUCLEOTIDE SEQUENCE [LARGE SCALE GENOMIC DNA]</scope>
    <source>
        <strain evidence="1 2">LMG 30175</strain>
    </source>
</reference>
<evidence type="ECO:0000313" key="2">
    <source>
        <dbReference type="Proteomes" id="UP000414233"/>
    </source>
</evidence>
<gene>
    <name evidence="1" type="ORF">PTE30175_05369</name>
</gene>
<evidence type="ECO:0000313" key="1">
    <source>
        <dbReference type="EMBL" id="VVE59101.1"/>
    </source>
</evidence>
<dbReference type="EMBL" id="CABPRZ010000039">
    <property type="protein sequence ID" value="VVE59101.1"/>
    <property type="molecule type" value="Genomic_DNA"/>
</dbReference>
<sequence length="192" mass="22105">MREVRHDVPCRHLLEVELEASREDRDRDLLRIGRRENELDVRGRFFKRLEHRVEGMPGEHVHFVDHIDLEACVGRRIDRLLEQRGHFVDAAVRRGIHFDVIDKTPLIDCPACLADAARLGGDAGLAIERLGQNSRERGLADTACAREQIRMMQALLFERVRKGAHHVLLANQGRETFRAPFAREYLIGHAKL</sequence>
<organism evidence="1 2">
    <name type="scientific">Pandoraea terrae</name>
    <dbReference type="NCBI Taxonomy" id="1537710"/>
    <lineage>
        <taxon>Bacteria</taxon>
        <taxon>Pseudomonadati</taxon>
        <taxon>Pseudomonadota</taxon>
        <taxon>Betaproteobacteria</taxon>
        <taxon>Burkholderiales</taxon>
        <taxon>Burkholderiaceae</taxon>
        <taxon>Pandoraea</taxon>
    </lineage>
</organism>
<proteinExistence type="predicted"/>